<reference evidence="2 3" key="1">
    <citation type="journal article" date="2015" name="Nature">
        <title>rRNA introns, odd ribosomes, and small enigmatic genomes across a large radiation of phyla.</title>
        <authorList>
            <person name="Brown C.T."/>
            <person name="Hug L.A."/>
            <person name="Thomas B.C."/>
            <person name="Sharon I."/>
            <person name="Castelle C.J."/>
            <person name="Singh A."/>
            <person name="Wilkins M.J."/>
            <person name="Williams K.H."/>
            <person name="Banfield J.F."/>
        </authorList>
    </citation>
    <scope>NUCLEOTIDE SEQUENCE [LARGE SCALE GENOMIC DNA]</scope>
</reference>
<dbReference type="AlphaFoldDB" id="A0A0G1N171"/>
<evidence type="ECO:0000313" key="2">
    <source>
        <dbReference type="EMBL" id="KKU14366.1"/>
    </source>
</evidence>
<keyword evidence="1" id="KW-0472">Membrane</keyword>
<evidence type="ECO:0000313" key="3">
    <source>
        <dbReference type="Proteomes" id="UP000034727"/>
    </source>
</evidence>
<protein>
    <submittedName>
        <fullName evidence="2">Uncharacterized protein</fullName>
    </submittedName>
</protein>
<comment type="caution">
    <text evidence="2">The sequence shown here is derived from an EMBL/GenBank/DDBJ whole genome shotgun (WGS) entry which is preliminary data.</text>
</comment>
<proteinExistence type="predicted"/>
<gene>
    <name evidence="2" type="ORF">UX22_C0027G0003</name>
</gene>
<feature type="transmembrane region" description="Helical" evidence="1">
    <location>
        <begin position="21"/>
        <end position="40"/>
    </location>
</feature>
<name>A0A0G1N171_9BACT</name>
<organism evidence="2 3">
    <name type="scientific">Candidatus Jorgensenbacteria bacterium GW2011_GWA2_45_9</name>
    <dbReference type="NCBI Taxonomy" id="1618663"/>
    <lineage>
        <taxon>Bacteria</taxon>
        <taxon>Candidatus Joergenseniibacteriota</taxon>
    </lineage>
</organism>
<keyword evidence="1" id="KW-1133">Transmembrane helix</keyword>
<dbReference type="EMBL" id="LCLJ01000027">
    <property type="protein sequence ID" value="KKU14366.1"/>
    <property type="molecule type" value="Genomic_DNA"/>
</dbReference>
<sequence length="47" mass="5610">MNTVQNRFKRRENHKKKTASVFWFLLSVINSPVGEFISNFKLKIKNL</sequence>
<keyword evidence="1" id="KW-0812">Transmembrane</keyword>
<accession>A0A0G1N171</accession>
<evidence type="ECO:0000256" key="1">
    <source>
        <dbReference type="SAM" id="Phobius"/>
    </source>
</evidence>
<dbReference type="Proteomes" id="UP000034727">
    <property type="component" value="Unassembled WGS sequence"/>
</dbReference>